<evidence type="ECO:0000313" key="1">
    <source>
        <dbReference type="EMBL" id="NIZ70056.1"/>
    </source>
</evidence>
<evidence type="ECO:0008006" key="3">
    <source>
        <dbReference type="Google" id="ProtNLM"/>
    </source>
</evidence>
<accession>A0A968L076</accession>
<organism evidence="1 2">
    <name type="scientific">Entomospira culicis</name>
    <dbReference type="NCBI Taxonomy" id="2719989"/>
    <lineage>
        <taxon>Bacteria</taxon>
        <taxon>Pseudomonadati</taxon>
        <taxon>Spirochaetota</taxon>
        <taxon>Spirochaetia</taxon>
        <taxon>Spirochaetales</taxon>
        <taxon>Spirochaetaceae</taxon>
        <taxon>Entomospira</taxon>
    </lineage>
</organism>
<protein>
    <recommendedName>
        <fullName evidence="3">C2H2-type domain-containing protein</fullName>
    </recommendedName>
</protein>
<dbReference type="EMBL" id="JAATLM010000001">
    <property type="protein sequence ID" value="NIZ70056.1"/>
    <property type="molecule type" value="Genomic_DNA"/>
</dbReference>
<name>A0A968L076_9SPIO</name>
<dbReference type="Proteomes" id="UP000778951">
    <property type="component" value="Unassembled WGS sequence"/>
</dbReference>
<evidence type="ECO:0000313" key="2">
    <source>
        <dbReference type="Proteomes" id="UP000778951"/>
    </source>
</evidence>
<dbReference type="RefSeq" id="WP_167696132.1">
    <property type="nucleotide sequence ID" value="NZ_CP118181.1"/>
</dbReference>
<comment type="caution">
    <text evidence="1">The sequence shown here is derived from an EMBL/GenBank/DDBJ whole genome shotgun (WGS) entry which is preliminary data.</text>
</comment>
<dbReference type="AlphaFoldDB" id="A0A968L076"/>
<sequence length="76" mass="8566">MAENFYCECCGKKYSNVRDLTSNSCSKSPTKKHVLYEGSEKKQYTCKLCGKMYSNLVDLTSNSCSKSPTKKHVPAR</sequence>
<reference evidence="1" key="1">
    <citation type="submission" date="2020-03" db="EMBL/GenBank/DDBJ databases">
        <title>Spirochaetal bacteria isolated from arthropods constitute a novel genus Entomospira genus novum within the order Spirochaetales.</title>
        <authorList>
            <person name="Grana-Miraglia L."/>
            <person name="Sikutova S."/>
            <person name="Fingerle V."/>
            <person name="Sing A."/>
            <person name="Castillo-Ramirez S."/>
            <person name="Margos G."/>
            <person name="Rudolf I."/>
        </authorList>
    </citation>
    <scope>NUCLEOTIDE SEQUENCE</scope>
    <source>
        <strain evidence="1">BR149</strain>
    </source>
</reference>
<keyword evidence="2" id="KW-1185">Reference proteome</keyword>
<proteinExistence type="predicted"/>
<gene>
    <name evidence="1" type="ORF">HCT48_07535</name>
</gene>